<dbReference type="InterPro" id="IPR010920">
    <property type="entry name" value="LSM_dom_sf"/>
</dbReference>
<feature type="transmembrane region" description="Helical" evidence="7">
    <location>
        <begin position="87"/>
        <end position="108"/>
    </location>
</feature>
<evidence type="ECO:0000256" key="4">
    <source>
        <dbReference type="ARBA" id="ARBA00022692"/>
    </source>
</evidence>
<dbReference type="InterPro" id="IPR052702">
    <property type="entry name" value="MscS-like_channel"/>
</dbReference>
<organism evidence="11 12">
    <name type="scientific">Novosphingobium kunmingense</name>
    <dbReference type="NCBI Taxonomy" id="1211806"/>
    <lineage>
        <taxon>Bacteria</taxon>
        <taxon>Pseudomonadati</taxon>
        <taxon>Pseudomonadota</taxon>
        <taxon>Alphaproteobacteria</taxon>
        <taxon>Sphingomonadales</taxon>
        <taxon>Sphingomonadaceae</taxon>
        <taxon>Novosphingobium</taxon>
    </lineage>
</organism>
<dbReference type="GO" id="GO:0008381">
    <property type="term" value="F:mechanosensitive monoatomic ion channel activity"/>
    <property type="evidence" value="ECO:0007669"/>
    <property type="project" value="UniProtKB-ARBA"/>
</dbReference>
<dbReference type="InterPro" id="IPR023408">
    <property type="entry name" value="MscS_beta-dom_sf"/>
</dbReference>
<dbReference type="PANTHER" id="PTHR30347:SF1">
    <property type="entry name" value="MECHANOSENSITIVE CHANNEL MSCK"/>
    <property type="match status" value="1"/>
</dbReference>
<dbReference type="Gene3D" id="1.10.287.1260">
    <property type="match status" value="1"/>
</dbReference>
<comment type="caution">
    <text evidence="11">The sequence shown here is derived from an EMBL/GenBank/DDBJ whole genome shotgun (WGS) entry which is preliminary data.</text>
</comment>
<comment type="similarity">
    <text evidence="2">Belongs to the MscS (TC 1.A.23) family.</text>
</comment>
<dbReference type="RefSeq" id="WP_232730176.1">
    <property type="nucleotide sequence ID" value="NZ_PHUF01000003.1"/>
</dbReference>
<accession>A0A2N0HKY0</accession>
<keyword evidence="5 7" id="KW-1133">Transmembrane helix</keyword>
<evidence type="ECO:0000256" key="1">
    <source>
        <dbReference type="ARBA" id="ARBA00004651"/>
    </source>
</evidence>
<dbReference type="GO" id="GO:0005886">
    <property type="term" value="C:plasma membrane"/>
    <property type="evidence" value="ECO:0007669"/>
    <property type="project" value="UniProtKB-SubCell"/>
</dbReference>
<dbReference type="Pfam" id="PF21082">
    <property type="entry name" value="MS_channel_3rd"/>
    <property type="match status" value="1"/>
</dbReference>
<evidence type="ECO:0000256" key="6">
    <source>
        <dbReference type="ARBA" id="ARBA00023136"/>
    </source>
</evidence>
<dbReference type="AlphaFoldDB" id="A0A2N0HKY0"/>
<feature type="domain" description="Mechanosensitive ion channel MscS" evidence="8">
    <location>
        <begin position="126"/>
        <end position="195"/>
    </location>
</feature>
<evidence type="ECO:0000256" key="5">
    <source>
        <dbReference type="ARBA" id="ARBA00022989"/>
    </source>
</evidence>
<dbReference type="Pfam" id="PF00924">
    <property type="entry name" value="MS_channel_2nd"/>
    <property type="match status" value="1"/>
</dbReference>
<dbReference type="InterPro" id="IPR011014">
    <property type="entry name" value="MscS_channel_TM-2"/>
</dbReference>
<dbReference type="EMBL" id="PHUF01000003">
    <property type="protein sequence ID" value="PKB19596.1"/>
    <property type="molecule type" value="Genomic_DNA"/>
</dbReference>
<dbReference type="InterPro" id="IPR006685">
    <property type="entry name" value="MscS_channel_2nd"/>
</dbReference>
<gene>
    <name evidence="11" type="ORF">B0I00_1833</name>
</gene>
<reference evidence="11 12" key="1">
    <citation type="submission" date="2017-11" db="EMBL/GenBank/DDBJ databases">
        <title>Genomic Encyclopedia of Type Strains, Phase III (KMG-III): the genomes of soil and plant-associated and newly described type strains.</title>
        <authorList>
            <person name="Whitman W."/>
        </authorList>
    </citation>
    <scope>NUCLEOTIDE SEQUENCE [LARGE SCALE GENOMIC DNA]</scope>
    <source>
        <strain evidence="11 12">CGMCC 1.12274</strain>
    </source>
</reference>
<dbReference type="InterPro" id="IPR049278">
    <property type="entry name" value="MS_channel_C"/>
</dbReference>
<feature type="transmembrane region" description="Helical" evidence="7">
    <location>
        <begin position="37"/>
        <end position="56"/>
    </location>
</feature>
<dbReference type="InterPro" id="IPR011066">
    <property type="entry name" value="MscS_channel_C_sf"/>
</dbReference>
<feature type="domain" description="Mechanosensitive ion channel MscS C-terminal" evidence="9">
    <location>
        <begin position="203"/>
        <end position="286"/>
    </location>
</feature>
<sequence>MAIEPKVPAAIVSRHQGLAEIVATLDSWGFDVGSARISVWTVLVAIVVVAALILFARHASRVVGRLLGRITGIDAVQRTLAEKLSGIVIWAVAFFVGIDLLGINLTALTVFSGAFGLAIGFGLQKTFGNMIAGIILLLDRSIKPGDVIAVNDGTNSVVGQVSRIGIRAVSVITRDKKEFLIPNENLMVNQVENWSYSSRDVRIRVPVGIGYGSDSDLAERLMIEAALETPRVLPFPKPVVLLTGFGENALQCEVRLWVDDPEEGVGNVRSDLLKRVLARFRDNGIALPHPQRDIHLRDWPVLRGEHGGES</sequence>
<dbReference type="Proteomes" id="UP000232587">
    <property type="component" value="Unassembled WGS sequence"/>
</dbReference>
<keyword evidence="6 7" id="KW-0472">Membrane</keyword>
<feature type="transmembrane region" description="Helical" evidence="7">
    <location>
        <begin position="114"/>
        <end position="138"/>
    </location>
</feature>
<keyword evidence="12" id="KW-1185">Reference proteome</keyword>
<evidence type="ECO:0000259" key="9">
    <source>
        <dbReference type="Pfam" id="PF21082"/>
    </source>
</evidence>
<evidence type="ECO:0000313" key="11">
    <source>
        <dbReference type="EMBL" id="PKB19596.1"/>
    </source>
</evidence>
<keyword evidence="4 7" id="KW-0812">Transmembrane</keyword>
<dbReference type="Pfam" id="PF21088">
    <property type="entry name" value="MS_channel_1st"/>
    <property type="match status" value="1"/>
</dbReference>
<evidence type="ECO:0000256" key="2">
    <source>
        <dbReference type="ARBA" id="ARBA00008017"/>
    </source>
</evidence>
<evidence type="ECO:0000313" key="12">
    <source>
        <dbReference type="Proteomes" id="UP000232587"/>
    </source>
</evidence>
<name>A0A2N0HKY0_9SPHN</name>
<dbReference type="SUPFAM" id="SSF50182">
    <property type="entry name" value="Sm-like ribonucleoproteins"/>
    <property type="match status" value="1"/>
</dbReference>
<dbReference type="InterPro" id="IPR049142">
    <property type="entry name" value="MS_channel_1st"/>
</dbReference>
<dbReference type="Gene3D" id="2.30.30.60">
    <property type="match status" value="1"/>
</dbReference>
<evidence type="ECO:0000256" key="3">
    <source>
        <dbReference type="ARBA" id="ARBA00022475"/>
    </source>
</evidence>
<comment type="subcellular location">
    <subcellularLocation>
        <location evidence="1">Cell membrane</location>
        <topology evidence="1">Multi-pass membrane protein</topology>
    </subcellularLocation>
</comment>
<dbReference type="Gene3D" id="3.30.70.100">
    <property type="match status" value="1"/>
</dbReference>
<dbReference type="SUPFAM" id="SSF82861">
    <property type="entry name" value="Mechanosensitive channel protein MscS (YggB), transmembrane region"/>
    <property type="match status" value="1"/>
</dbReference>
<dbReference type="PANTHER" id="PTHR30347">
    <property type="entry name" value="POTASSIUM CHANNEL RELATED"/>
    <property type="match status" value="1"/>
</dbReference>
<evidence type="ECO:0000259" key="10">
    <source>
        <dbReference type="Pfam" id="PF21088"/>
    </source>
</evidence>
<proteinExistence type="inferred from homology"/>
<evidence type="ECO:0000256" key="7">
    <source>
        <dbReference type="SAM" id="Phobius"/>
    </source>
</evidence>
<evidence type="ECO:0000259" key="8">
    <source>
        <dbReference type="Pfam" id="PF00924"/>
    </source>
</evidence>
<keyword evidence="3" id="KW-1003">Cell membrane</keyword>
<feature type="domain" description="Mechanosensitive ion channel transmembrane helices 2/3" evidence="10">
    <location>
        <begin position="87"/>
        <end position="124"/>
    </location>
</feature>
<dbReference type="SUPFAM" id="SSF82689">
    <property type="entry name" value="Mechanosensitive channel protein MscS (YggB), C-terminal domain"/>
    <property type="match status" value="1"/>
</dbReference>
<protein>
    <submittedName>
        <fullName evidence="11">Mechanosensitive ion channel-like protein</fullName>
    </submittedName>
</protein>